<evidence type="ECO:0000256" key="3">
    <source>
        <dbReference type="SAM" id="SignalP"/>
    </source>
</evidence>
<evidence type="ECO:0000256" key="2">
    <source>
        <dbReference type="ARBA" id="ARBA00022729"/>
    </source>
</evidence>
<feature type="signal peptide" evidence="3">
    <location>
        <begin position="1"/>
        <end position="26"/>
    </location>
</feature>
<dbReference type="InterPro" id="IPR011250">
    <property type="entry name" value="OMP/PagP_B-barrel"/>
</dbReference>
<organism evidence="5 6">
    <name type="scientific">Ideonella dechloratans</name>
    <dbReference type="NCBI Taxonomy" id="36863"/>
    <lineage>
        <taxon>Bacteria</taxon>
        <taxon>Pseudomonadati</taxon>
        <taxon>Pseudomonadota</taxon>
        <taxon>Betaproteobacteria</taxon>
        <taxon>Burkholderiales</taxon>
        <taxon>Sphaerotilaceae</taxon>
        <taxon>Ideonella</taxon>
    </lineage>
</organism>
<proteinExistence type="predicted"/>
<dbReference type="Pfam" id="PF13505">
    <property type="entry name" value="OMP_b-brl"/>
    <property type="match status" value="1"/>
</dbReference>
<sequence length="177" mass="18228">MTVSIRHTVSAALLAAAALGSVAAHAEGLYVGGSVASPDWRSPVNGLAGNDHNAAVNLYGGYSLSPNLALELGTMTLGHQNGDLGQVKGHGGYLDVVGTLPIGASNFSLLGRMGYDRASIMTDAGSDNGGGLNFGAGLQYDLSRNVALRAEVTRYRFNTFGTTAVNDQYSVGVKYGF</sequence>
<name>A0A643FBI9_IDEDE</name>
<evidence type="ECO:0000313" key="5">
    <source>
        <dbReference type="EMBL" id="KAB0578174.1"/>
    </source>
</evidence>
<feature type="chain" id="PRO_5024817808" evidence="3">
    <location>
        <begin position="27"/>
        <end position="177"/>
    </location>
</feature>
<dbReference type="GO" id="GO:0009279">
    <property type="term" value="C:cell outer membrane"/>
    <property type="evidence" value="ECO:0007669"/>
    <property type="project" value="UniProtKB-SubCell"/>
</dbReference>
<dbReference type="OrthoDB" id="5360144at2"/>
<feature type="domain" description="Outer membrane protein beta-barrel" evidence="4">
    <location>
        <begin position="11"/>
        <end position="177"/>
    </location>
</feature>
<dbReference type="RefSeq" id="WP_151125027.1">
    <property type="nucleotide sequence ID" value="NZ_CP088081.1"/>
</dbReference>
<dbReference type="InterPro" id="IPR027385">
    <property type="entry name" value="Beta-barrel_OMP"/>
</dbReference>
<evidence type="ECO:0000256" key="1">
    <source>
        <dbReference type="ARBA" id="ARBA00004442"/>
    </source>
</evidence>
<keyword evidence="2 3" id="KW-0732">Signal</keyword>
<comment type="subcellular location">
    <subcellularLocation>
        <location evidence="1">Cell outer membrane</location>
    </subcellularLocation>
</comment>
<evidence type="ECO:0000259" key="4">
    <source>
        <dbReference type="Pfam" id="PF13505"/>
    </source>
</evidence>
<dbReference type="EMBL" id="VZPB01000042">
    <property type="protein sequence ID" value="KAB0578174.1"/>
    <property type="molecule type" value="Genomic_DNA"/>
</dbReference>
<evidence type="ECO:0000313" key="6">
    <source>
        <dbReference type="Proteomes" id="UP000430120"/>
    </source>
</evidence>
<protein>
    <submittedName>
        <fullName evidence="5">Porin family protein</fullName>
    </submittedName>
</protein>
<dbReference type="Gene3D" id="2.40.160.20">
    <property type="match status" value="1"/>
</dbReference>
<reference evidence="5 6" key="1">
    <citation type="submission" date="2019-09" db="EMBL/GenBank/DDBJ databases">
        <title>Draft genome sequences of 48 bacterial type strains from the CCUG.</title>
        <authorList>
            <person name="Tunovic T."/>
            <person name="Pineiro-Iglesias B."/>
            <person name="Unosson C."/>
            <person name="Inganas E."/>
            <person name="Ohlen M."/>
            <person name="Cardew S."/>
            <person name="Jensie-Markopoulos S."/>
            <person name="Salva-Serra F."/>
            <person name="Jaen-Luchoro D."/>
            <person name="Karlsson R."/>
            <person name="Svensson-Stadler L."/>
            <person name="Chun J."/>
            <person name="Moore E."/>
        </authorList>
    </citation>
    <scope>NUCLEOTIDE SEQUENCE [LARGE SCALE GENOMIC DNA]</scope>
    <source>
        <strain evidence="5 6">CCUG 30977</strain>
    </source>
</reference>
<comment type="caution">
    <text evidence="5">The sequence shown here is derived from an EMBL/GenBank/DDBJ whole genome shotgun (WGS) entry which is preliminary data.</text>
</comment>
<dbReference type="AlphaFoldDB" id="A0A643FBI9"/>
<keyword evidence="6" id="KW-1185">Reference proteome</keyword>
<gene>
    <name evidence="5" type="ORF">F7Q92_15625</name>
</gene>
<dbReference type="SUPFAM" id="SSF56925">
    <property type="entry name" value="OMPA-like"/>
    <property type="match status" value="1"/>
</dbReference>
<dbReference type="Proteomes" id="UP000430120">
    <property type="component" value="Unassembled WGS sequence"/>
</dbReference>
<accession>A0A643FBI9</accession>